<dbReference type="RefSeq" id="WP_413259749.1">
    <property type="nucleotide sequence ID" value="NZ_JBHFNS010000087.1"/>
</dbReference>
<dbReference type="InterPro" id="IPR027417">
    <property type="entry name" value="P-loop_NTPase"/>
</dbReference>
<accession>A0ABV4YHG4</accession>
<protein>
    <submittedName>
        <fullName evidence="2">NB-ARC domain-containing protein</fullName>
    </submittedName>
</protein>
<keyword evidence="3" id="KW-1185">Reference proteome</keyword>
<proteinExistence type="predicted"/>
<feature type="domain" description="NB-ARC" evidence="1">
    <location>
        <begin position="130"/>
        <end position="231"/>
    </location>
</feature>
<reference evidence="2 3" key="1">
    <citation type="submission" date="2024-09" db="EMBL/GenBank/DDBJ databases">
        <title>Floridaenema gen nov. (Aerosakkonemataceae, Aerosakkonematales ord. nov., Cyanobacteria) from benthic tropical and subtropical fresh waters, with the description of four new species.</title>
        <authorList>
            <person name="Moretto J.A."/>
            <person name="Berthold D.E."/>
            <person name="Lefler F.W."/>
            <person name="Huang I.-S."/>
            <person name="Laughinghouse H. IV."/>
        </authorList>
    </citation>
    <scope>NUCLEOTIDE SEQUENCE [LARGE SCALE GENOMIC DNA]</scope>
    <source>
        <strain evidence="2 3">BLCC-F154</strain>
    </source>
</reference>
<organism evidence="2 3">
    <name type="scientific">Floridaenema fluviatile BLCC-F154</name>
    <dbReference type="NCBI Taxonomy" id="3153640"/>
    <lineage>
        <taxon>Bacteria</taxon>
        <taxon>Bacillati</taxon>
        <taxon>Cyanobacteriota</taxon>
        <taxon>Cyanophyceae</taxon>
        <taxon>Oscillatoriophycideae</taxon>
        <taxon>Aerosakkonematales</taxon>
        <taxon>Aerosakkonemataceae</taxon>
        <taxon>Floridanema</taxon>
        <taxon>Floridanema fluviatile</taxon>
    </lineage>
</organism>
<evidence type="ECO:0000313" key="2">
    <source>
        <dbReference type="EMBL" id="MFB2938267.1"/>
    </source>
</evidence>
<dbReference type="InterPro" id="IPR002182">
    <property type="entry name" value="NB-ARC"/>
</dbReference>
<evidence type="ECO:0000313" key="3">
    <source>
        <dbReference type="Proteomes" id="UP001576776"/>
    </source>
</evidence>
<dbReference type="PANTHER" id="PTHR47691">
    <property type="entry name" value="REGULATOR-RELATED"/>
    <property type="match status" value="1"/>
</dbReference>
<comment type="caution">
    <text evidence="2">The sequence shown here is derived from an EMBL/GenBank/DDBJ whole genome shotgun (WGS) entry which is preliminary data.</text>
</comment>
<dbReference type="Proteomes" id="UP001576776">
    <property type="component" value="Unassembled WGS sequence"/>
</dbReference>
<name>A0ABV4YHG4_9CYAN</name>
<dbReference type="PRINTS" id="PR00364">
    <property type="entry name" value="DISEASERSIST"/>
</dbReference>
<dbReference type="Gene3D" id="3.40.50.300">
    <property type="entry name" value="P-loop containing nucleotide triphosphate hydrolases"/>
    <property type="match status" value="1"/>
</dbReference>
<dbReference type="SUPFAM" id="SSF52540">
    <property type="entry name" value="P-loop containing nucleoside triphosphate hydrolases"/>
    <property type="match status" value="1"/>
</dbReference>
<evidence type="ECO:0000259" key="1">
    <source>
        <dbReference type="Pfam" id="PF00931"/>
    </source>
</evidence>
<sequence length="541" mass="62471">MSPTLKASKSGLAQIQQARNEKGWTVDDPRWLIEASKILSPEQDWSADSCYYAHGCSETTWKRFLRGIAISSSTFKAFCQVLELNWTEVFADDLLTETQSYVVAQKQLNTNQYQDWGDAPDVPIFYGRTEELTKLKHWILNERCRLVTILGMGGMGKTALCVKLAQELQDKFEWMIWRSLRYITPGNDILFNLIPSFSDDKFSPNSPVTNTLKPWQVLEFLRKHRCLIILDNYETILRGGELAGQYIPEYQQYGELIRLVGESNHHSCLVINTRENPQEIAMLSEDYFPVRYLKLNGLKLPEAQDLLQTQGLSPQKESEKLIESYAGNPLALKMVSHTIQILFQGNIWLFLTQGTLVIGDIFSNLLAEHFERLSNLERNIIYCLAIQNKPLSIGELPEHILINVAKSEYIEAMESLCRRCLLEKNIKNEQLVFNLQLVVMKYATKQLVTQVYSEIVDAIKTHSVDRFDVLRNHQLISVDDRYPEIKTLQDNSIIRPIKNKLKTMFKDESRIEYNLHQLLIILSERSANFVQYASKNIEHLL</sequence>
<dbReference type="EMBL" id="JBHFNS010000087">
    <property type="protein sequence ID" value="MFB2938267.1"/>
    <property type="molecule type" value="Genomic_DNA"/>
</dbReference>
<dbReference type="Pfam" id="PF00931">
    <property type="entry name" value="NB-ARC"/>
    <property type="match status" value="1"/>
</dbReference>
<gene>
    <name evidence="2" type="ORF">ACE1B6_23725</name>
</gene>
<dbReference type="PANTHER" id="PTHR47691:SF3">
    <property type="entry name" value="HTH-TYPE TRANSCRIPTIONAL REGULATOR RV0890C-RELATED"/>
    <property type="match status" value="1"/>
</dbReference>